<dbReference type="EnsemblPlants" id="KQK95441">
    <property type="protein sequence ID" value="KQK95441"/>
    <property type="gene ID" value="SETIT_028376mg"/>
</dbReference>
<dbReference type="Proteomes" id="UP000004995">
    <property type="component" value="Unassembled WGS sequence"/>
</dbReference>
<dbReference type="Pfam" id="PF23598">
    <property type="entry name" value="LRR_14"/>
    <property type="match status" value="2"/>
</dbReference>
<keyword evidence="2" id="KW-0433">Leucine-rich repeat</keyword>
<dbReference type="EMBL" id="AGNK02005159">
    <property type="status" value="NOT_ANNOTATED_CDS"/>
    <property type="molecule type" value="Genomic_DNA"/>
</dbReference>
<keyword evidence="6" id="KW-0175">Coiled coil</keyword>
<keyword evidence="5" id="KW-0611">Plant defense</keyword>
<dbReference type="SUPFAM" id="SSF52540">
    <property type="entry name" value="P-loop containing nucleoside triphosphate hydrolases"/>
    <property type="match status" value="2"/>
</dbReference>
<dbReference type="InterPro" id="IPR041118">
    <property type="entry name" value="Rx_N"/>
</dbReference>
<feature type="domain" description="Disease resistance R13L4/SHOC-2-like LRR" evidence="10">
    <location>
        <begin position="778"/>
        <end position="883"/>
    </location>
</feature>
<evidence type="ECO:0000256" key="2">
    <source>
        <dbReference type="ARBA" id="ARBA00022614"/>
    </source>
</evidence>
<dbReference type="RefSeq" id="XP_004980770.1">
    <property type="nucleotide sequence ID" value="XM_004980713.2"/>
</dbReference>
<dbReference type="HOGENOM" id="CLU_000837_14_1_1"/>
<feature type="domain" description="NB-ARC" evidence="8">
    <location>
        <begin position="193"/>
        <end position="349"/>
    </location>
</feature>
<keyword evidence="3" id="KW-0677">Repeat</keyword>
<feature type="region of interest" description="Disordered" evidence="7">
    <location>
        <begin position="888"/>
        <end position="914"/>
    </location>
</feature>
<dbReference type="Gene3D" id="3.80.10.10">
    <property type="entry name" value="Ribonuclease Inhibitor"/>
    <property type="match status" value="1"/>
</dbReference>
<dbReference type="InterPro" id="IPR055414">
    <property type="entry name" value="LRR_R13L4/SHOC2-like"/>
</dbReference>
<dbReference type="Gene3D" id="1.20.5.4130">
    <property type="match status" value="1"/>
</dbReference>
<sequence>MADLVLGLAKSAVEGTLTMAKTAIEEEKKFKKDVQRDLMLISDEFQMMHSFLSVTKERATDDMTRTLVRQVRNMALDVEDCIESGIYLDNKSSWWRQLLQPCMFMATPSVGLDDAIAGIELLKSRVEAMGQRNMRYRQIGDSSPKPAEKMHQQAVADATVMDTLLEARDGKMKLSDPRDLVMLINKKDDAIPLQVLSVWGAATDVGVASIIKKTSDNPEICKTFRWRAWVKLMHPFNHREFIRSLLTQFYANYSQERTVDFLKPIETIATEGALIDEFMKQVSEHRYLIFLEDISTMVDWEAVRIYLPDMNNGSCIVVHTQQLEVASLCVGQPHQVLELERLSDEHSICAFFNEKREDGERNAKTEAAEKWLKEFQHVGRQTNLYVLRSMVYRCDVISVFGIAGVGKSTLVKQAYYEAVTKHGRYEKFAWVDVSHPINLRELSRTLLSDLNSDSLQHGSNFRIKDPIQECCCVLHQHRCLIVINDLKSTEEWDMIKDTLAGHSQSCTIVITHRESVAAYCSKACCNVKGLEIDEALDLFKMRVSQKIGHRWAPDPDTTNAAKLILHKCGGLPKVIVAVADSMAPVLHYPEVWKVLRDRFVEILEGHREFRCLRDLFTWVHSYFRSCPDFLKPCIFYLSIFPLNQSIRRRRLVRRWVAEGYSRDTEENSEAKGITGPLRGHKESSAEETAEQFFFKLFLLCMIQVPGQRTLSSYMRMPRCQVNGFLREYIISRSMEENLVFALEGRCSINAQRTGRHLTIGSTWDRDRIVFGSIEFSRLRSLTVFGQWETFFISEKMRLLRVLDLEDVSSGVTNGDVEQMVKLLPRLKFLSLRGCKEVSRLPDSLGNLSQLQTLDIRYTSVVTLPQSITKLQKLQYIRAGTTVPFDVDTSTVESLPPPPPSAAAETRSLSTSSTSRSCGGLMSKLWLSKLSTHRRIAVRNGGIDVPRGIRLLTTIQTLGVIDVSSARGRAILEELKNLTQLRKLGVSGINRENCKEFCSAISAHGHLESLSVRLVVDQNLGCLDGITSPPENLESLKLYGHVEEKLPIWIKQLPNLTKLNLQMTKLTTDGIDNLSDLPNLRTLCLCFKEFEDGKLQFEGSFNSLKVLEIACNSRLQAVSFYHAVMFRFELLKLRCCSASPSLQFSGLEKLKALNEVWLSGSNDDVLKKHLKDRLLEHPSEKNPVLIEEPSSS</sequence>
<evidence type="ECO:0000256" key="5">
    <source>
        <dbReference type="ARBA" id="ARBA00022821"/>
    </source>
</evidence>
<dbReference type="EMBL" id="CM003535">
    <property type="protein sequence ID" value="RCV39120.1"/>
    <property type="molecule type" value="Genomic_DNA"/>
</dbReference>
<dbReference type="KEGG" id="sita:101779575"/>
<evidence type="ECO:0000256" key="7">
    <source>
        <dbReference type="SAM" id="MobiDB-lite"/>
    </source>
</evidence>
<reference evidence="11 13" key="1">
    <citation type="journal article" date="2012" name="Nat. Biotechnol.">
        <title>Reference genome sequence of the model plant Setaria.</title>
        <authorList>
            <person name="Bennetzen J.L."/>
            <person name="Schmutz J."/>
            <person name="Wang H."/>
            <person name="Percifield R."/>
            <person name="Hawkins J."/>
            <person name="Pontaroli A.C."/>
            <person name="Estep M."/>
            <person name="Feng L."/>
            <person name="Vaughn J.N."/>
            <person name="Grimwood J."/>
            <person name="Jenkins J."/>
            <person name="Barry K."/>
            <person name="Lindquist E."/>
            <person name="Hellsten U."/>
            <person name="Deshpande S."/>
            <person name="Wang X."/>
            <person name="Wu X."/>
            <person name="Mitros T."/>
            <person name="Triplett J."/>
            <person name="Yang X."/>
            <person name="Ye C.Y."/>
            <person name="Mauro-Herrera M."/>
            <person name="Wang L."/>
            <person name="Li P."/>
            <person name="Sharma M."/>
            <person name="Sharma R."/>
            <person name="Ronald P.C."/>
            <person name="Panaud O."/>
            <person name="Kellogg E.A."/>
            <person name="Brutnell T.P."/>
            <person name="Doust A.N."/>
            <person name="Tuskan G.A."/>
            <person name="Rokhsar D."/>
            <person name="Devos K.M."/>
        </authorList>
    </citation>
    <scope>NUCLEOTIDE SEQUENCE [LARGE SCALE GENOMIC DNA]</scope>
    <source>
        <strain evidence="13">cv. Yugu1</strain>
        <strain evidence="11">Yugu1</strain>
    </source>
</reference>
<gene>
    <name evidence="12" type="primary">LOC101779575</name>
    <name evidence="11" type="ORF">SETIT_8G198300v2</name>
</gene>
<dbReference type="InterPro" id="IPR027417">
    <property type="entry name" value="P-loop_NTPase"/>
</dbReference>
<dbReference type="GeneID" id="101779575"/>
<dbReference type="SUPFAM" id="SSF52047">
    <property type="entry name" value="RNI-like"/>
    <property type="match status" value="1"/>
</dbReference>
<dbReference type="PANTHER" id="PTHR23155">
    <property type="entry name" value="DISEASE RESISTANCE PROTEIN RP"/>
    <property type="match status" value="1"/>
</dbReference>
<evidence type="ECO:0000259" key="8">
    <source>
        <dbReference type="Pfam" id="PF00931"/>
    </source>
</evidence>
<dbReference type="GO" id="GO:0043531">
    <property type="term" value="F:ADP binding"/>
    <property type="evidence" value="ECO:0007669"/>
    <property type="project" value="InterPro"/>
</dbReference>
<dbReference type="InterPro" id="IPR032675">
    <property type="entry name" value="LRR_dom_sf"/>
</dbReference>
<proteinExistence type="inferred from homology"/>
<evidence type="ECO:0008006" key="14">
    <source>
        <dbReference type="Google" id="ProtNLM"/>
    </source>
</evidence>
<dbReference type="GO" id="GO:0051707">
    <property type="term" value="P:response to other organism"/>
    <property type="evidence" value="ECO:0007669"/>
    <property type="project" value="UniProtKB-ARBA"/>
</dbReference>
<evidence type="ECO:0000259" key="9">
    <source>
        <dbReference type="Pfam" id="PF18052"/>
    </source>
</evidence>
<dbReference type="PANTHER" id="PTHR23155:SF1135">
    <property type="entry name" value="OS08G0246300 PROTEIN"/>
    <property type="match status" value="1"/>
</dbReference>
<feature type="compositionally biased region" description="Low complexity" evidence="7">
    <location>
        <begin position="901"/>
        <end position="914"/>
    </location>
</feature>
<keyword evidence="4" id="KW-0547">Nucleotide-binding</keyword>
<dbReference type="OMA" id="MSDQRYL"/>
<dbReference type="Gramene" id="KQK95441">
    <property type="protein sequence ID" value="KQK95441"/>
    <property type="gene ID" value="SETIT_028376mg"/>
</dbReference>
<dbReference type="AlphaFoldDB" id="K3ZP46"/>
<dbReference type="Pfam" id="PF00931">
    <property type="entry name" value="NB-ARC"/>
    <property type="match status" value="2"/>
</dbReference>
<dbReference type="Gene3D" id="3.40.50.300">
    <property type="entry name" value="P-loop containing nucleotide triphosphate hydrolases"/>
    <property type="match status" value="2"/>
</dbReference>
<dbReference type="Pfam" id="PF18052">
    <property type="entry name" value="Rx_N"/>
    <property type="match status" value="1"/>
</dbReference>
<protein>
    <recommendedName>
        <fullName evidence="14">NB-ARC domain-containing protein</fullName>
    </recommendedName>
</protein>
<evidence type="ECO:0000313" key="11">
    <source>
        <dbReference type="EMBL" id="RCV39120.1"/>
    </source>
</evidence>
<keyword evidence="13" id="KW-1185">Reference proteome</keyword>
<dbReference type="eggNOG" id="KOG4658">
    <property type="taxonomic scope" value="Eukaryota"/>
</dbReference>
<reference evidence="12" key="3">
    <citation type="submission" date="2018-08" db="UniProtKB">
        <authorList>
            <consortium name="EnsemblPlants"/>
        </authorList>
    </citation>
    <scope>IDENTIFICATION</scope>
    <source>
        <strain evidence="12">Yugu1</strain>
    </source>
</reference>
<dbReference type="InterPro" id="IPR044974">
    <property type="entry name" value="Disease_R_plants"/>
</dbReference>
<feature type="domain" description="Disease resistance N-terminal" evidence="9">
    <location>
        <begin position="13"/>
        <end position="93"/>
    </location>
</feature>
<dbReference type="InterPro" id="IPR002182">
    <property type="entry name" value="NB-ARC"/>
</dbReference>
<organism evidence="11">
    <name type="scientific">Setaria italica</name>
    <name type="common">Foxtail millet</name>
    <name type="synonym">Panicum italicum</name>
    <dbReference type="NCBI Taxonomy" id="4555"/>
    <lineage>
        <taxon>Eukaryota</taxon>
        <taxon>Viridiplantae</taxon>
        <taxon>Streptophyta</taxon>
        <taxon>Embryophyta</taxon>
        <taxon>Tracheophyta</taxon>
        <taxon>Spermatophyta</taxon>
        <taxon>Magnoliopsida</taxon>
        <taxon>Liliopsida</taxon>
        <taxon>Poales</taxon>
        <taxon>Poaceae</taxon>
        <taxon>PACMAD clade</taxon>
        <taxon>Panicoideae</taxon>
        <taxon>Panicodae</taxon>
        <taxon>Paniceae</taxon>
        <taxon>Cenchrinae</taxon>
        <taxon>Setaria</taxon>
    </lineage>
</organism>
<evidence type="ECO:0000313" key="12">
    <source>
        <dbReference type="EnsemblPlants" id="KQK95441"/>
    </source>
</evidence>
<evidence type="ECO:0000256" key="4">
    <source>
        <dbReference type="ARBA" id="ARBA00022741"/>
    </source>
</evidence>
<evidence type="ECO:0000256" key="3">
    <source>
        <dbReference type="ARBA" id="ARBA00022737"/>
    </source>
</evidence>
<dbReference type="OrthoDB" id="693153at2759"/>
<evidence type="ECO:0000256" key="6">
    <source>
        <dbReference type="ARBA" id="ARBA00023054"/>
    </source>
</evidence>
<feature type="domain" description="Disease resistance R13L4/SHOC-2-like LRR" evidence="10">
    <location>
        <begin position="941"/>
        <end position="1164"/>
    </location>
</feature>
<comment type="similarity">
    <text evidence="1">Belongs to the disease resistance NB-LRR family.</text>
</comment>
<evidence type="ECO:0000259" key="10">
    <source>
        <dbReference type="Pfam" id="PF23598"/>
    </source>
</evidence>
<accession>K3ZP46</accession>
<dbReference type="PRINTS" id="PR00364">
    <property type="entry name" value="DISEASERSIST"/>
</dbReference>
<evidence type="ECO:0000313" key="13">
    <source>
        <dbReference type="Proteomes" id="UP000004995"/>
    </source>
</evidence>
<dbReference type="GO" id="GO:0006952">
    <property type="term" value="P:defense response"/>
    <property type="evidence" value="ECO:0007669"/>
    <property type="project" value="UniProtKB-KW"/>
</dbReference>
<name>K3ZP46_SETIT</name>
<feature type="domain" description="NB-ARC" evidence="8">
    <location>
        <begin position="394"/>
        <end position="546"/>
    </location>
</feature>
<evidence type="ECO:0000256" key="1">
    <source>
        <dbReference type="ARBA" id="ARBA00008894"/>
    </source>
</evidence>
<reference evidence="11" key="2">
    <citation type="submission" date="2015-07" db="EMBL/GenBank/DDBJ databases">
        <authorList>
            <person name="Noorani M."/>
        </authorList>
    </citation>
    <scope>NUCLEOTIDE SEQUENCE</scope>
    <source>
        <strain evidence="11">Yugu1</strain>
    </source>
</reference>